<dbReference type="SUPFAM" id="SSF51735">
    <property type="entry name" value="NAD(P)-binding Rossmann-fold domains"/>
    <property type="match status" value="1"/>
</dbReference>
<reference evidence="2" key="1">
    <citation type="submission" date="2014-09" db="EMBL/GenBank/DDBJ databases">
        <authorList>
            <person name="Probst J Alexander"/>
        </authorList>
    </citation>
    <scope>NUCLEOTIDE SEQUENCE</scope>
</reference>
<dbReference type="Pfam" id="PF16363">
    <property type="entry name" value="GDP_Man_Dehyd"/>
    <property type="match status" value="1"/>
</dbReference>
<dbReference type="Gene3D" id="3.40.50.720">
    <property type="entry name" value="NAD(P)-binding Rossmann-like Domain"/>
    <property type="match status" value="1"/>
</dbReference>
<dbReference type="EC" id="1.1.1.281" evidence="2"/>
<gene>
    <name evidence="2" type="primary">rmd</name>
    <name evidence="2" type="ORF">MSIBF_A60008</name>
</gene>
<dbReference type="AlphaFoldDB" id="A0A098EFN4"/>
<dbReference type="InterPro" id="IPR036291">
    <property type="entry name" value="NAD(P)-bd_dom_sf"/>
</dbReference>
<evidence type="ECO:0000313" key="2">
    <source>
        <dbReference type="EMBL" id="CEG13855.1"/>
    </source>
</evidence>
<organism evidence="2">
    <name type="scientific">groundwater metagenome</name>
    <dbReference type="NCBI Taxonomy" id="717931"/>
    <lineage>
        <taxon>unclassified sequences</taxon>
        <taxon>metagenomes</taxon>
        <taxon>ecological metagenomes</taxon>
    </lineage>
</organism>
<keyword evidence="2" id="KW-0560">Oxidoreductase</keyword>
<dbReference type="Gene3D" id="3.90.25.10">
    <property type="entry name" value="UDP-galactose 4-epimerase, domain 1"/>
    <property type="match status" value="1"/>
</dbReference>
<evidence type="ECO:0000259" key="1">
    <source>
        <dbReference type="Pfam" id="PF16363"/>
    </source>
</evidence>
<proteinExistence type="predicted"/>
<protein>
    <submittedName>
        <fullName evidence="2">GDP-6-deoxy-D-mannose reductase</fullName>
        <ecNumber evidence="2">1.1.1.281</ecNumber>
    </submittedName>
</protein>
<dbReference type="GO" id="GO:0033705">
    <property type="term" value="F:GDP-4-dehydro-6-deoxy-D-mannose reductase activity"/>
    <property type="evidence" value="ECO:0007669"/>
    <property type="project" value="UniProtKB-EC"/>
</dbReference>
<accession>A0A098EFN4</accession>
<dbReference type="PANTHER" id="PTHR43000">
    <property type="entry name" value="DTDP-D-GLUCOSE 4,6-DEHYDRATASE-RELATED"/>
    <property type="match status" value="1"/>
</dbReference>
<dbReference type="EMBL" id="CCXY01000424">
    <property type="protein sequence ID" value="CEG13855.1"/>
    <property type="molecule type" value="Genomic_DNA"/>
</dbReference>
<name>A0A098EFN4_9ZZZZ</name>
<dbReference type="InterPro" id="IPR016040">
    <property type="entry name" value="NAD(P)-bd_dom"/>
</dbReference>
<sequence length="318" mass="36611">MKMKVLIIGSTGFAGMYLLNELKEYDKFDIYGTYYHSSSQNFKIVEKNIKLFKCDITNYQSIEKIIKKIKPDILFHFGAYVTVAKSFDEVDKIFETNVLGTVNVMESIKKNCKDSKVLISGSNEVYGEVKQDEMPIKESQTLNPMNPYGISKATQEMLGSYYFKVFRIETYLTRTFHYMGPSQPLGFVAPDFAKQVVDVERGIREYITVGNLDAKRDFLDIRDVVRAYVDIITNGKPGKIYNVCRGKSISIQEIFNILIKNSNNKNIKIKIDSAKLRPSDVPNFVGDNSRLMNDTGWEPEIKIEKTLKDIIKFWRNQK</sequence>
<feature type="domain" description="NAD(P)-binding" evidence="1">
    <location>
        <begin position="6"/>
        <end position="309"/>
    </location>
</feature>